<comment type="caution">
    <text evidence="1">The sequence shown here is derived from an EMBL/GenBank/DDBJ whole genome shotgun (WGS) entry which is preliminary data.</text>
</comment>
<evidence type="ECO:0000313" key="2">
    <source>
        <dbReference type="Proteomes" id="UP001060085"/>
    </source>
</evidence>
<protein>
    <submittedName>
        <fullName evidence="1">Uncharacterized protein</fullName>
    </submittedName>
</protein>
<name>A0ACC0BSL6_CATRO</name>
<dbReference type="Proteomes" id="UP001060085">
    <property type="component" value="Linkage Group LG02"/>
</dbReference>
<accession>A0ACC0BSL6</accession>
<keyword evidence="2" id="KW-1185">Reference proteome</keyword>
<organism evidence="1 2">
    <name type="scientific">Catharanthus roseus</name>
    <name type="common">Madagascar periwinkle</name>
    <name type="synonym">Vinca rosea</name>
    <dbReference type="NCBI Taxonomy" id="4058"/>
    <lineage>
        <taxon>Eukaryota</taxon>
        <taxon>Viridiplantae</taxon>
        <taxon>Streptophyta</taxon>
        <taxon>Embryophyta</taxon>
        <taxon>Tracheophyta</taxon>
        <taxon>Spermatophyta</taxon>
        <taxon>Magnoliopsida</taxon>
        <taxon>eudicotyledons</taxon>
        <taxon>Gunneridae</taxon>
        <taxon>Pentapetalae</taxon>
        <taxon>asterids</taxon>
        <taxon>lamiids</taxon>
        <taxon>Gentianales</taxon>
        <taxon>Apocynaceae</taxon>
        <taxon>Rauvolfioideae</taxon>
        <taxon>Vinceae</taxon>
        <taxon>Catharanthinae</taxon>
        <taxon>Catharanthus</taxon>
    </lineage>
</organism>
<proteinExistence type="predicted"/>
<dbReference type="EMBL" id="CM044702">
    <property type="protein sequence ID" value="KAI5675523.1"/>
    <property type="molecule type" value="Genomic_DNA"/>
</dbReference>
<reference evidence="2" key="1">
    <citation type="journal article" date="2023" name="Nat. Plants">
        <title>Single-cell RNA sequencing provides a high-resolution roadmap for understanding the multicellular compartmentation of specialized metabolism.</title>
        <authorList>
            <person name="Sun S."/>
            <person name="Shen X."/>
            <person name="Li Y."/>
            <person name="Li Y."/>
            <person name="Wang S."/>
            <person name="Li R."/>
            <person name="Zhang H."/>
            <person name="Shen G."/>
            <person name="Guo B."/>
            <person name="Wei J."/>
            <person name="Xu J."/>
            <person name="St-Pierre B."/>
            <person name="Chen S."/>
            <person name="Sun C."/>
        </authorList>
    </citation>
    <scope>NUCLEOTIDE SEQUENCE [LARGE SCALE GENOMIC DNA]</scope>
</reference>
<gene>
    <name evidence="1" type="ORF">M9H77_06473</name>
</gene>
<sequence length="132" mass="14815">MGTLTERAEYLERLENDLDVLKSPAIANGFLTLANGFLGFSCQCDAVLSPGGSYQWIPKKPGNCILVLWDFETHRSYSAQSKVKKKSHYSLINRLEARAFHFQYVGVQSTASNSQLNQKGDMNRRLSPRQAS</sequence>
<evidence type="ECO:0000313" key="1">
    <source>
        <dbReference type="EMBL" id="KAI5675523.1"/>
    </source>
</evidence>